<evidence type="ECO:0000259" key="9">
    <source>
        <dbReference type="Pfam" id="PF07715"/>
    </source>
</evidence>
<dbReference type="InterPro" id="IPR023997">
    <property type="entry name" value="TonB-dep_OMP_SusC/RagA_CS"/>
</dbReference>
<keyword evidence="5 7" id="KW-0472">Membrane</keyword>
<reference evidence="10 11" key="1">
    <citation type="submission" date="2021-12" db="EMBL/GenBank/DDBJ databases">
        <title>Genome sequencing of bacteria with rrn-lacking chromosome and rrn-plasmid.</title>
        <authorList>
            <person name="Anda M."/>
            <person name="Iwasaki W."/>
        </authorList>
    </citation>
    <scope>NUCLEOTIDE SEQUENCE [LARGE SCALE GENOMIC DNA]</scope>
    <source>
        <strain evidence="10 11">NBRC 101262</strain>
        <plasmid evidence="10 11">pPP1</plasmid>
    </source>
</reference>
<evidence type="ECO:0000256" key="7">
    <source>
        <dbReference type="PROSITE-ProRule" id="PRU01360"/>
    </source>
</evidence>
<keyword evidence="2 7" id="KW-0813">Transport</keyword>
<geneLocation type="plasmid" evidence="10 11">
    <name>pPP1</name>
</geneLocation>
<keyword evidence="11" id="KW-1185">Reference proteome</keyword>
<keyword evidence="3 7" id="KW-1134">Transmembrane beta strand</keyword>
<evidence type="ECO:0000256" key="4">
    <source>
        <dbReference type="ARBA" id="ARBA00022692"/>
    </source>
</evidence>
<evidence type="ECO:0000256" key="6">
    <source>
        <dbReference type="ARBA" id="ARBA00023237"/>
    </source>
</evidence>
<evidence type="ECO:0000256" key="3">
    <source>
        <dbReference type="ARBA" id="ARBA00022452"/>
    </source>
</evidence>
<keyword evidence="6 7" id="KW-0998">Cell outer membrane</keyword>
<dbReference type="InterPro" id="IPR012910">
    <property type="entry name" value="Plug_dom"/>
</dbReference>
<feature type="chain" id="PRO_5045944477" evidence="8">
    <location>
        <begin position="20"/>
        <end position="990"/>
    </location>
</feature>
<dbReference type="SUPFAM" id="SSF56935">
    <property type="entry name" value="Porins"/>
    <property type="match status" value="1"/>
</dbReference>
<accession>A0ABM7VJX7</accession>
<gene>
    <name evidence="10" type="ORF">PEPS_34040</name>
</gene>
<comment type="similarity">
    <text evidence="7">Belongs to the TonB-dependent receptor family.</text>
</comment>
<organism evidence="10 11">
    <name type="scientific">Persicobacter psychrovividus</name>
    <dbReference type="NCBI Taxonomy" id="387638"/>
    <lineage>
        <taxon>Bacteria</taxon>
        <taxon>Pseudomonadati</taxon>
        <taxon>Bacteroidota</taxon>
        <taxon>Cytophagia</taxon>
        <taxon>Cytophagales</taxon>
        <taxon>Persicobacteraceae</taxon>
        <taxon>Persicobacter</taxon>
    </lineage>
</organism>
<keyword evidence="4 7" id="KW-0812">Transmembrane</keyword>
<evidence type="ECO:0000256" key="1">
    <source>
        <dbReference type="ARBA" id="ARBA00004571"/>
    </source>
</evidence>
<feature type="domain" description="TonB-dependent receptor plug" evidence="9">
    <location>
        <begin position="121"/>
        <end position="230"/>
    </location>
</feature>
<dbReference type="Gene3D" id="2.60.40.1120">
    <property type="entry name" value="Carboxypeptidase-like, regulatory domain"/>
    <property type="match status" value="1"/>
</dbReference>
<keyword evidence="8" id="KW-0732">Signal</keyword>
<dbReference type="InterPro" id="IPR023996">
    <property type="entry name" value="TonB-dep_OMP_SusC/RagA"/>
</dbReference>
<proteinExistence type="inferred from homology"/>
<dbReference type="NCBIfam" id="TIGR04056">
    <property type="entry name" value="OMP_RagA_SusC"/>
    <property type="match status" value="1"/>
</dbReference>
<evidence type="ECO:0000313" key="10">
    <source>
        <dbReference type="EMBL" id="BDD01124.1"/>
    </source>
</evidence>
<sequence>MKRLLFTFLLLLGVLSAWAQTRLISGKITDEEGETLPGVNVLIKGTSTGTVSDIDGNYSFQIPKNDPDLILEFSFVGLATQDIKVGDQLVINVEMGADAKQLEDVVIVGYTKVDKSTSVPVIDNVKDIVTPNVSQTLTGKSSGVAIQASTGQPGAKTNVRIRGVGSINGATNPLYVIDGVIIDSDEVITGNQQSERDPLANINPSDIADIRILKDAAATALYGARASNGVIVITTKQGEAGETTFSANLAAGVSRKYDGKFELMNAAQYIDFFGLNAADYNGIDTDWQDLAFRTGHTLDFQISAKGGNEKTKFFTSIGYFDQEGILIGSDFKRYSGRLNVDNQATDKLKLSFSIDVAKSFQNDASSGGLFSSPLLGSYFQAPVNSPYDANGNLYTRLPATPVTPITANFVYDTPLNKRLTESLWGGISGKLEYDIWNGISFRSTNSYRLEIARLTQYFEPTTSDGFDPNAAGSINETNSQNGVFTTTNLLNYETAIGKGNFTALLGTEFQDADIYFSTVGGSGLPIPLDVLQATTQQFTADGRGDSYKFFSILSQVTYNYDGRYYLSGSFRRDGSSRFGSDNRYGNFFSVGASWIIDNEEFFSKEVISQLKLRGSFGTTGNANGISNFASRGLYRYGVYNGQPASTHFQIANPDLTWEVKEKANVGFDIGFKSRVKMTVDFYHEKSRDLLLQVPLAGENGFVTVTKNAGSLVNKGIELTITANNIEKENFTWETDFNISLNDNEVTSLDGIAPIRTSFNTIEEGQSIYTFYMPEWLGANPANGDPAWYVNEQTPITPSEVNNSNSLFFAPNGRVATTNYSEAERIYAGSPLPKFTGGMTNKFNFYGVDFSFLLTFQTGNKIYNRTRTFNDADGTRFFNQVVSAREDRWTNPGQTAFRPRFGSRGGTSTSTRYLEDGDFLSLRNITLGYTLPDQWIGSLGLSKVRVYVSGQNLWILTNYTGYTPTTVDFDGYNSFEYPEGIVITGGLNVNF</sequence>
<dbReference type="InterPro" id="IPR036942">
    <property type="entry name" value="Beta-barrel_TonB_sf"/>
</dbReference>
<name>A0ABM7VJX7_9BACT</name>
<feature type="signal peptide" evidence="8">
    <location>
        <begin position="1"/>
        <end position="19"/>
    </location>
</feature>
<dbReference type="EMBL" id="AP025293">
    <property type="protein sequence ID" value="BDD01124.1"/>
    <property type="molecule type" value="Genomic_DNA"/>
</dbReference>
<dbReference type="InterPro" id="IPR039426">
    <property type="entry name" value="TonB-dep_rcpt-like"/>
</dbReference>
<evidence type="ECO:0000256" key="8">
    <source>
        <dbReference type="SAM" id="SignalP"/>
    </source>
</evidence>
<evidence type="ECO:0000313" key="11">
    <source>
        <dbReference type="Proteomes" id="UP001354989"/>
    </source>
</evidence>
<dbReference type="Gene3D" id="2.40.170.20">
    <property type="entry name" value="TonB-dependent receptor, beta-barrel domain"/>
    <property type="match status" value="1"/>
</dbReference>
<dbReference type="InterPro" id="IPR008969">
    <property type="entry name" value="CarboxyPept-like_regulatory"/>
</dbReference>
<comment type="subcellular location">
    <subcellularLocation>
        <location evidence="1 7">Cell outer membrane</location>
        <topology evidence="1 7">Multi-pass membrane protein</topology>
    </subcellularLocation>
</comment>
<dbReference type="Proteomes" id="UP001354989">
    <property type="component" value="Plasmid pPP1"/>
</dbReference>
<protein>
    <submittedName>
        <fullName evidence="10">SusC/RagA family TonB-linked outer membrane protein</fullName>
    </submittedName>
</protein>
<dbReference type="PROSITE" id="PS52016">
    <property type="entry name" value="TONB_DEPENDENT_REC_3"/>
    <property type="match status" value="1"/>
</dbReference>
<evidence type="ECO:0000256" key="2">
    <source>
        <dbReference type="ARBA" id="ARBA00022448"/>
    </source>
</evidence>
<dbReference type="SUPFAM" id="SSF49464">
    <property type="entry name" value="Carboxypeptidase regulatory domain-like"/>
    <property type="match status" value="1"/>
</dbReference>
<evidence type="ECO:0000256" key="5">
    <source>
        <dbReference type="ARBA" id="ARBA00023136"/>
    </source>
</evidence>
<dbReference type="RefSeq" id="WP_338398293.1">
    <property type="nucleotide sequence ID" value="NZ_AP025293.1"/>
</dbReference>
<dbReference type="Pfam" id="PF13715">
    <property type="entry name" value="CarbopepD_reg_2"/>
    <property type="match status" value="1"/>
</dbReference>
<dbReference type="Gene3D" id="2.170.130.10">
    <property type="entry name" value="TonB-dependent receptor, plug domain"/>
    <property type="match status" value="1"/>
</dbReference>
<keyword evidence="10" id="KW-0614">Plasmid</keyword>
<dbReference type="Pfam" id="PF07715">
    <property type="entry name" value="Plug"/>
    <property type="match status" value="1"/>
</dbReference>
<dbReference type="InterPro" id="IPR037066">
    <property type="entry name" value="Plug_dom_sf"/>
</dbReference>
<dbReference type="NCBIfam" id="TIGR04057">
    <property type="entry name" value="SusC_RagA_signa"/>
    <property type="match status" value="1"/>
</dbReference>